<dbReference type="InterPro" id="IPR002044">
    <property type="entry name" value="CBM20"/>
</dbReference>
<dbReference type="SUPFAM" id="SSF51011">
    <property type="entry name" value="Glycosyl hydrolase domain"/>
    <property type="match status" value="1"/>
</dbReference>
<evidence type="ECO:0000256" key="6">
    <source>
        <dbReference type="ARBA" id="ARBA00022729"/>
    </source>
</evidence>
<keyword evidence="7" id="KW-0378">Hydrolase</keyword>
<dbReference type="SMART" id="SM00642">
    <property type="entry name" value="Aamy"/>
    <property type="match status" value="1"/>
</dbReference>
<evidence type="ECO:0000313" key="17">
    <source>
        <dbReference type="EMBL" id="BBV24519.1"/>
    </source>
</evidence>
<dbReference type="FunFam" id="3.20.20.80:FF:000120">
    <property type="entry name" value="Alpha-amylase A"/>
    <property type="match status" value="1"/>
</dbReference>
<comment type="similarity">
    <text evidence="3">Belongs to the glycosyl hydrolase 13 family.</text>
</comment>
<keyword evidence="9" id="KW-1015">Disulfide bond</keyword>
<evidence type="ECO:0000256" key="13">
    <source>
        <dbReference type="ARBA" id="ARBA00023326"/>
    </source>
</evidence>
<gene>
    <name evidence="17" type="primary">FpAmy</name>
    <name evidence="17" type="synonym">FpAmy13A</name>
</gene>
<protein>
    <recommendedName>
        <fullName evidence="4">alpha-amylase</fullName>
        <ecNumber evidence="4">3.2.1.1</ecNumber>
    </recommendedName>
</protein>
<dbReference type="InterPro" id="IPR006047">
    <property type="entry name" value="GH13_cat_dom"/>
</dbReference>
<evidence type="ECO:0000256" key="11">
    <source>
        <dbReference type="ARBA" id="ARBA00023277"/>
    </source>
</evidence>
<keyword evidence="10" id="KW-0325">Glycoprotein</keyword>
<evidence type="ECO:0000256" key="7">
    <source>
        <dbReference type="ARBA" id="ARBA00022801"/>
    </source>
</evidence>
<evidence type="ECO:0000259" key="16">
    <source>
        <dbReference type="PROSITE" id="PS51166"/>
    </source>
</evidence>
<accession>A0A6J4BTD6</accession>
<keyword evidence="11" id="KW-0119">Carbohydrate metabolism</keyword>
<dbReference type="InterPro" id="IPR013780">
    <property type="entry name" value="Glyco_hydro_b"/>
</dbReference>
<keyword evidence="6 15" id="KW-0732">Signal</keyword>
<dbReference type="Gene3D" id="2.60.40.10">
    <property type="entry name" value="Immunoglobulins"/>
    <property type="match status" value="1"/>
</dbReference>
<evidence type="ECO:0000256" key="2">
    <source>
        <dbReference type="ARBA" id="ARBA00001913"/>
    </source>
</evidence>
<dbReference type="EC" id="3.2.1.1" evidence="4"/>
<keyword evidence="12" id="KW-0326">Glycosidase</keyword>
<feature type="region of interest" description="Disordered" evidence="14">
    <location>
        <begin position="569"/>
        <end position="593"/>
    </location>
</feature>
<dbReference type="Gene3D" id="2.60.40.1180">
    <property type="entry name" value="Golgi alpha-mannosidase II"/>
    <property type="match status" value="1"/>
</dbReference>
<dbReference type="SMART" id="SM01065">
    <property type="entry name" value="CBM_2"/>
    <property type="match status" value="1"/>
</dbReference>
<dbReference type="InterPro" id="IPR017853">
    <property type="entry name" value="GH"/>
</dbReference>
<dbReference type="AlphaFoldDB" id="A0A6J4BTD6"/>
<comment type="cofactor">
    <cofactor evidence="2">
        <name>Ca(2+)</name>
        <dbReference type="ChEBI" id="CHEBI:29108"/>
    </cofactor>
</comment>
<evidence type="ECO:0000256" key="4">
    <source>
        <dbReference type="ARBA" id="ARBA00012595"/>
    </source>
</evidence>
<comment type="catalytic activity">
    <reaction evidence="1">
        <text>Endohydrolysis of (1-&gt;4)-alpha-D-glucosidic linkages in polysaccharides containing three or more (1-&gt;4)-alpha-linked D-glucose units.</text>
        <dbReference type="EC" id="3.2.1.1"/>
    </reaction>
</comment>
<dbReference type="FunFam" id="2.60.40.10:FF:000552">
    <property type="entry name" value="Related to glucoamylase"/>
    <property type="match status" value="1"/>
</dbReference>
<keyword evidence="13" id="KW-0624">Polysaccharide degradation</keyword>
<dbReference type="CDD" id="cd05808">
    <property type="entry name" value="CBM20_alpha_amylase"/>
    <property type="match status" value="1"/>
</dbReference>
<dbReference type="PROSITE" id="PS51166">
    <property type="entry name" value="CBM20"/>
    <property type="match status" value="1"/>
</dbReference>
<evidence type="ECO:0000256" key="15">
    <source>
        <dbReference type="SAM" id="SignalP"/>
    </source>
</evidence>
<dbReference type="Gene3D" id="3.20.20.80">
    <property type="entry name" value="Glycosidases"/>
    <property type="match status" value="1"/>
</dbReference>
<dbReference type="SUPFAM" id="SSF49452">
    <property type="entry name" value="Starch-binding domain-like"/>
    <property type="match status" value="1"/>
</dbReference>
<evidence type="ECO:0000256" key="3">
    <source>
        <dbReference type="ARBA" id="ARBA00008061"/>
    </source>
</evidence>
<dbReference type="Pfam" id="PF00686">
    <property type="entry name" value="CBM_20"/>
    <property type="match status" value="1"/>
</dbReference>
<evidence type="ECO:0000256" key="14">
    <source>
        <dbReference type="SAM" id="MobiDB-lite"/>
    </source>
</evidence>
<dbReference type="GO" id="GO:0005509">
    <property type="term" value="F:calcium ion binding"/>
    <property type="evidence" value="ECO:0007669"/>
    <property type="project" value="InterPro"/>
</dbReference>
<organism evidence="17">
    <name type="scientific">Fomitopsis palustris</name>
    <dbReference type="NCBI Taxonomy" id="2870670"/>
    <lineage>
        <taxon>Eukaryota</taxon>
        <taxon>Fungi</taxon>
        <taxon>Dikarya</taxon>
        <taxon>Basidiomycota</taxon>
        <taxon>Agaricomycotina</taxon>
        <taxon>Agaricomycetes</taxon>
        <taxon>Polyporales</taxon>
        <taxon>Fomitopsis</taxon>
    </lineage>
</organism>
<dbReference type="EMBL" id="LC519553">
    <property type="protein sequence ID" value="BBV24519.1"/>
    <property type="molecule type" value="mRNA"/>
</dbReference>
<dbReference type="InterPro" id="IPR013783">
    <property type="entry name" value="Ig-like_fold"/>
</dbReference>
<feature type="domain" description="CBM20" evidence="16">
    <location>
        <begin position="494"/>
        <end position="593"/>
    </location>
</feature>
<dbReference type="PANTHER" id="PTHR10357">
    <property type="entry name" value="ALPHA-AMYLASE FAMILY MEMBER"/>
    <property type="match status" value="1"/>
</dbReference>
<keyword evidence="5" id="KW-0479">Metal-binding</keyword>
<dbReference type="CDD" id="cd11319">
    <property type="entry name" value="AmyAc_euk_AmyA"/>
    <property type="match status" value="1"/>
</dbReference>
<dbReference type="Pfam" id="PF00128">
    <property type="entry name" value="Alpha-amylase"/>
    <property type="match status" value="1"/>
</dbReference>
<dbReference type="InterPro" id="IPR015340">
    <property type="entry name" value="A_amylase_C_dom"/>
</dbReference>
<sequence>MFGSVLAACTFAASALAATTAEWQQRSIYQLVTDRFATSDGSSPACDTSDREYCGGTWQGIINKLDYIQYMGFDAIWISPVVKNLEGSTGDGYSYHGYWAVDQNSVNEHFGTADDLKNLSSALHDRGMYLMIDVVVNHMAADTLPPDYSTFTPFNSESDFHTFCWITNYDNQTNVEQCWLGDSNVPLADCDTEADNVIDFFYNWIAELRTNYTADGFRIDTVKHVRQTFWPDFQTNAGVYAVGEVFDGDVNYVSPYTEVLDGVLDYPTYYQLTYAFESTSGSIQNLVDVIQSAQSTYSTKLFQVGTFLENQDNPRFQSLTTDQGLVKNAMAWPFIADGIPILYYGQEQGYTGGNDPDNREALWLSGYDENATLVQHVRILNAARKAAIAASSSFLSTEVTFPLVGSNTLAVSKYPLLSLLTNVGASGTPAWDVSSGTGYDEGTELIDALTCTTYTAGSSGSVSITGSSGDPVILLPTSAYNATYCSSLTGTNSSGSSDTVSVTFEVEYDTTWGENLYLTGSVSELENWSVDDALLMSSADYPTWSLTVALPPSTTIQYKYLTKDDGDVTWEDDPNNEITTPASGSVTQSDSWH</sequence>
<dbReference type="GO" id="GO:0000272">
    <property type="term" value="P:polysaccharide catabolic process"/>
    <property type="evidence" value="ECO:0007669"/>
    <property type="project" value="UniProtKB-KW"/>
</dbReference>
<name>A0A6J4BTD6_9APHY</name>
<dbReference type="SUPFAM" id="SSF51445">
    <property type="entry name" value="(Trans)glycosidases"/>
    <property type="match status" value="1"/>
</dbReference>
<feature type="compositionally biased region" description="Polar residues" evidence="14">
    <location>
        <begin position="576"/>
        <end position="593"/>
    </location>
</feature>
<proteinExistence type="evidence at transcript level"/>
<dbReference type="Pfam" id="PF09260">
    <property type="entry name" value="A_amylase_dom_C"/>
    <property type="match status" value="1"/>
</dbReference>
<dbReference type="PANTHER" id="PTHR10357:SF215">
    <property type="entry name" value="ALPHA-AMYLASE 1"/>
    <property type="match status" value="1"/>
</dbReference>
<evidence type="ECO:0000256" key="10">
    <source>
        <dbReference type="ARBA" id="ARBA00023180"/>
    </source>
</evidence>
<evidence type="ECO:0000256" key="1">
    <source>
        <dbReference type="ARBA" id="ARBA00000548"/>
    </source>
</evidence>
<evidence type="ECO:0000256" key="8">
    <source>
        <dbReference type="ARBA" id="ARBA00022837"/>
    </source>
</evidence>
<keyword evidence="8" id="KW-0106">Calcium</keyword>
<dbReference type="GO" id="GO:2001070">
    <property type="term" value="F:starch binding"/>
    <property type="evidence" value="ECO:0007669"/>
    <property type="project" value="InterPro"/>
</dbReference>
<evidence type="ECO:0000256" key="9">
    <source>
        <dbReference type="ARBA" id="ARBA00023157"/>
    </source>
</evidence>
<reference evidence="17" key="1">
    <citation type="journal article" date="2020" name="Protein Expr. Purif.">
        <title>Starch-degrading enzymes from the brown-rot fungus Fomitopsis palustris.</title>
        <authorList>
            <person name="Tanaka Y."/>
            <person name="Konno N."/>
            <person name="Suzuki T."/>
            <person name="Habu N."/>
        </authorList>
    </citation>
    <scope>NUCLEOTIDE SEQUENCE</scope>
    <source>
        <strain evidence="17">FFPRI 0507</strain>
    </source>
</reference>
<dbReference type="GO" id="GO:0004556">
    <property type="term" value="F:alpha-amylase activity"/>
    <property type="evidence" value="ECO:0007669"/>
    <property type="project" value="UniProtKB-EC"/>
</dbReference>
<evidence type="ECO:0000256" key="12">
    <source>
        <dbReference type="ARBA" id="ARBA00023295"/>
    </source>
</evidence>
<feature type="signal peptide" evidence="15">
    <location>
        <begin position="1"/>
        <end position="17"/>
    </location>
</feature>
<evidence type="ECO:0000256" key="5">
    <source>
        <dbReference type="ARBA" id="ARBA00022723"/>
    </source>
</evidence>
<dbReference type="InterPro" id="IPR013784">
    <property type="entry name" value="Carb-bd-like_fold"/>
</dbReference>
<feature type="chain" id="PRO_5026959126" description="alpha-amylase" evidence="15">
    <location>
        <begin position="18"/>
        <end position="593"/>
    </location>
</feature>